<dbReference type="GO" id="GO:0016758">
    <property type="term" value="F:hexosyltransferase activity"/>
    <property type="evidence" value="ECO:0007669"/>
    <property type="project" value="UniProtKB-ARBA"/>
</dbReference>
<dbReference type="EMBL" id="SBKQ01000005">
    <property type="protein sequence ID" value="RXR33075.1"/>
    <property type="molecule type" value="Genomic_DNA"/>
</dbReference>
<dbReference type="Pfam" id="PF00535">
    <property type="entry name" value="Glycos_transf_2"/>
    <property type="match status" value="1"/>
</dbReference>
<keyword evidence="2" id="KW-0808">Transferase</keyword>
<protein>
    <submittedName>
        <fullName evidence="2">Glycosyltransferase family 2 protein</fullName>
    </submittedName>
</protein>
<gene>
    <name evidence="2" type="ORF">EQG68_06180</name>
</gene>
<dbReference type="InterPro" id="IPR001173">
    <property type="entry name" value="Glyco_trans_2-like"/>
</dbReference>
<dbReference type="Gene3D" id="3.90.550.10">
    <property type="entry name" value="Spore Coat Polysaccharide Biosynthesis Protein SpsA, Chain A"/>
    <property type="match status" value="1"/>
</dbReference>
<dbReference type="PANTHER" id="PTHR22916:SF3">
    <property type="entry name" value="UDP-GLCNAC:BETAGAL BETA-1,3-N-ACETYLGLUCOSAMINYLTRANSFERASE-LIKE PROTEIN 1"/>
    <property type="match status" value="1"/>
</dbReference>
<comment type="caution">
    <text evidence="2">The sequence shown here is derived from an EMBL/GenBank/DDBJ whole genome shotgun (WGS) entry which is preliminary data.</text>
</comment>
<dbReference type="RefSeq" id="WP_129463919.1">
    <property type="nucleotide sequence ID" value="NZ_SBKQ01000005.1"/>
</dbReference>
<evidence type="ECO:0000313" key="3">
    <source>
        <dbReference type="Proteomes" id="UP000289734"/>
    </source>
</evidence>
<dbReference type="PANTHER" id="PTHR22916">
    <property type="entry name" value="GLYCOSYLTRANSFERASE"/>
    <property type="match status" value="1"/>
</dbReference>
<dbReference type="CDD" id="cd00761">
    <property type="entry name" value="Glyco_tranf_GTA_type"/>
    <property type="match status" value="1"/>
</dbReference>
<proteinExistence type="predicted"/>
<dbReference type="OrthoDB" id="635429at2"/>
<sequence length="317" mass="36605">MPKVSIIVPIYNGSTFLPDFIEHINNFSFKDFETIFVDNNSSDDSVKILNQLLAQTKFEFSILSEKQQGAGSARNLGISKAKGKYITFIDCDDYVDSKKIETDIHLFETHNVDYVLCRTERKYTDGRTMLQPLEGVKEGVVEPPLLGLIWLKNFFYLQGPGAIVAKTEVIKKLGGFHSSTTGEDAFLFIKLGLFYSGYYYNKVYNFYTRHVDSTISLRNKKKNGALLSYFNLRKNLINDELVKTNKEAITILNKQLNVDIFKLCSNDKILVSELIYDERLKDFKLDSLLINKLSLMINKIIPNIKYNPFFYLWRRIN</sequence>
<dbReference type="SUPFAM" id="SSF53448">
    <property type="entry name" value="Nucleotide-diphospho-sugar transferases"/>
    <property type="match status" value="1"/>
</dbReference>
<reference evidence="3" key="1">
    <citation type="submission" date="2019-01" db="EMBL/GenBank/DDBJ databases">
        <title>Cytophagaceae bacterium strain CAR-16.</title>
        <authorList>
            <person name="Chen W.-M."/>
        </authorList>
    </citation>
    <scope>NUCLEOTIDE SEQUENCE [LARGE SCALE GENOMIC DNA]</scope>
    <source>
        <strain evidence="3">ICH-30</strain>
    </source>
</reference>
<keyword evidence="3" id="KW-1185">Reference proteome</keyword>
<dbReference type="Proteomes" id="UP000289734">
    <property type="component" value="Unassembled WGS sequence"/>
</dbReference>
<dbReference type="InterPro" id="IPR029044">
    <property type="entry name" value="Nucleotide-diphossugar_trans"/>
</dbReference>
<feature type="domain" description="Glycosyltransferase 2-like" evidence="1">
    <location>
        <begin position="5"/>
        <end position="132"/>
    </location>
</feature>
<name>A0A4Q1KTT0_9FLAO</name>
<dbReference type="AlphaFoldDB" id="A0A4Q1KTT0"/>
<evidence type="ECO:0000259" key="1">
    <source>
        <dbReference type="Pfam" id="PF00535"/>
    </source>
</evidence>
<evidence type="ECO:0000313" key="2">
    <source>
        <dbReference type="EMBL" id="RXR33075.1"/>
    </source>
</evidence>
<organism evidence="2 3">
    <name type="scientific">Flavobacterium piscinae</name>
    <dbReference type="NCBI Taxonomy" id="2506424"/>
    <lineage>
        <taxon>Bacteria</taxon>
        <taxon>Pseudomonadati</taxon>
        <taxon>Bacteroidota</taxon>
        <taxon>Flavobacteriia</taxon>
        <taxon>Flavobacteriales</taxon>
        <taxon>Flavobacteriaceae</taxon>
        <taxon>Flavobacterium</taxon>
    </lineage>
</organism>
<accession>A0A4Q1KTT0</accession>